<dbReference type="EMBL" id="JABBWM010000094">
    <property type="protein sequence ID" value="KAG2091847.1"/>
    <property type="molecule type" value="Genomic_DNA"/>
</dbReference>
<organism evidence="2 3">
    <name type="scientific">Suillus discolor</name>
    <dbReference type="NCBI Taxonomy" id="1912936"/>
    <lineage>
        <taxon>Eukaryota</taxon>
        <taxon>Fungi</taxon>
        <taxon>Dikarya</taxon>
        <taxon>Basidiomycota</taxon>
        <taxon>Agaricomycotina</taxon>
        <taxon>Agaricomycetes</taxon>
        <taxon>Agaricomycetidae</taxon>
        <taxon>Boletales</taxon>
        <taxon>Suillineae</taxon>
        <taxon>Suillaceae</taxon>
        <taxon>Suillus</taxon>
    </lineage>
</organism>
<keyword evidence="1" id="KW-0472">Membrane</keyword>
<evidence type="ECO:0000313" key="2">
    <source>
        <dbReference type="EMBL" id="KAG2091847.1"/>
    </source>
</evidence>
<gene>
    <name evidence="2" type="ORF">F5147DRAFT_437409</name>
</gene>
<keyword evidence="1" id="KW-1133">Transmembrane helix</keyword>
<feature type="transmembrane region" description="Helical" evidence="1">
    <location>
        <begin position="537"/>
        <end position="563"/>
    </location>
</feature>
<dbReference type="OrthoDB" id="2657661at2759"/>
<dbReference type="Proteomes" id="UP000823399">
    <property type="component" value="Unassembled WGS sequence"/>
</dbReference>
<proteinExistence type="predicted"/>
<keyword evidence="3" id="KW-1185">Reference proteome</keyword>
<feature type="transmembrane region" description="Helical" evidence="1">
    <location>
        <begin position="569"/>
        <end position="591"/>
    </location>
</feature>
<comment type="caution">
    <text evidence="2">The sequence shown here is derived from an EMBL/GenBank/DDBJ whole genome shotgun (WGS) entry which is preliminary data.</text>
</comment>
<keyword evidence="1" id="KW-0812">Transmembrane</keyword>
<dbReference type="RefSeq" id="XP_041286670.1">
    <property type="nucleotide sequence ID" value="XM_041429858.1"/>
</dbReference>
<dbReference type="AlphaFoldDB" id="A0A9P7EUQ8"/>
<protein>
    <submittedName>
        <fullName evidence="2">Uncharacterized protein</fullName>
    </submittedName>
</protein>
<accession>A0A9P7EUQ8</accession>
<reference evidence="2" key="1">
    <citation type="journal article" date="2020" name="New Phytol.">
        <title>Comparative genomics reveals dynamic genome evolution in host specialist ectomycorrhizal fungi.</title>
        <authorList>
            <person name="Lofgren L.A."/>
            <person name="Nguyen N.H."/>
            <person name="Vilgalys R."/>
            <person name="Ruytinx J."/>
            <person name="Liao H.L."/>
            <person name="Branco S."/>
            <person name="Kuo A."/>
            <person name="LaButti K."/>
            <person name="Lipzen A."/>
            <person name="Andreopoulos W."/>
            <person name="Pangilinan J."/>
            <person name="Riley R."/>
            <person name="Hundley H."/>
            <person name="Na H."/>
            <person name="Barry K."/>
            <person name="Grigoriev I.V."/>
            <person name="Stajich J.E."/>
            <person name="Kennedy P.G."/>
        </authorList>
    </citation>
    <scope>NUCLEOTIDE SEQUENCE</scope>
    <source>
        <strain evidence="2">FC423</strain>
    </source>
</reference>
<evidence type="ECO:0000313" key="3">
    <source>
        <dbReference type="Proteomes" id="UP000823399"/>
    </source>
</evidence>
<sequence>MASLSLKESLLRKLVTFMKHLKLLKLSVIVLCRIHRHVIIFLRRLLHGISYNHDSHLQRQRPNVDRIMGATQPAVGTQDQISVTTLAVRPPEREDEPFQNCVGSPLAFPLPHVPMDHLPYSAQTSSAVPNVRQPGAITLRPIVASQIGRYERNITQSKDFRVFEVSPGPNNFTESSMRVADWLQLTHPEGARFFFNSHQRVFTDQNILENDLGLDILAAAEQANRMAAESGNVCATMELAIEKISEGVFGYYFVNHEARIIFWPEVVRSRELMIHVRGVSDKNHIRYALEAQYWKHCTLFPNMRALPRQAVNCLRDIIAYAHAESITSQTSLSPFDLDELSNILSVVDQVKDNIEKVNEHSVCIVARYLDMFFRAKFVNFCGQLGARLDADRSLYDSNSKKPDPIFIRILNVVLFNSPAIHSESLHNIWVDSTVVKPRWKKFISQLNSEWNSFTVFSTVMLAVDVSFLTVPGVDNPSIQTKPAVTIVIYLSTLCAMGSLVISLILAGQVSDNRRSSADSVAKFIFSMSQSLLGIESLALMLSLPFALLIWGMIFFAIALSILIFYTTDIIALTVVIPIWAVVLLLSTWPVLAANDLHVSVVVRRAIKHWKDIMGHMVVIRRQ</sequence>
<name>A0A9P7EUQ8_9AGAM</name>
<feature type="transmembrane region" description="Helical" evidence="1">
    <location>
        <begin position="450"/>
        <end position="470"/>
    </location>
</feature>
<evidence type="ECO:0000256" key="1">
    <source>
        <dbReference type="SAM" id="Phobius"/>
    </source>
</evidence>
<dbReference type="GeneID" id="64692117"/>
<feature type="transmembrane region" description="Helical" evidence="1">
    <location>
        <begin position="482"/>
        <end position="506"/>
    </location>
</feature>